<dbReference type="GO" id="GO:0005524">
    <property type="term" value="F:ATP binding"/>
    <property type="evidence" value="ECO:0007669"/>
    <property type="project" value="UniProtKB-KW"/>
</dbReference>
<proteinExistence type="predicted"/>
<keyword evidence="6" id="KW-1185">Reference proteome</keyword>
<dbReference type="GO" id="GO:0005886">
    <property type="term" value="C:plasma membrane"/>
    <property type="evidence" value="ECO:0007669"/>
    <property type="project" value="TreeGrafter"/>
</dbReference>
<dbReference type="InterPro" id="IPR017871">
    <property type="entry name" value="ABC_transporter-like_CS"/>
</dbReference>
<dbReference type="InterPro" id="IPR027417">
    <property type="entry name" value="P-loop_NTPase"/>
</dbReference>
<keyword evidence="2" id="KW-0547">Nucleotide-binding</keyword>
<dbReference type="PANTHER" id="PTHR24220:SF692">
    <property type="entry name" value="ABC TRANSPORTER DOMAIN-CONTAINING PROTEIN"/>
    <property type="match status" value="1"/>
</dbReference>
<dbReference type="AlphaFoldDB" id="A0A1H2L915"/>
<evidence type="ECO:0000313" key="5">
    <source>
        <dbReference type="EMBL" id="SDU77537.1"/>
    </source>
</evidence>
<dbReference type="PROSITE" id="PS00211">
    <property type="entry name" value="ABC_TRANSPORTER_1"/>
    <property type="match status" value="1"/>
</dbReference>
<keyword evidence="1" id="KW-0813">Transport</keyword>
<dbReference type="SUPFAM" id="SSF52540">
    <property type="entry name" value="P-loop containing nucleoside triphosphate hydrolases"/>
    <property type="match status" value="1"/>
</dbReference>
<evidence type="ECO:0000313" key="6">
    <source>
        <dbReference type="Proteomes" id="UP000214355"/>
    </source>
</evidence>
<evidence type="ECO:0000256" key="2">
    <source>
        <dbReference type="ARBA" id="ARBA00022741"/>
    </source>
</evidence>
<dbReference type="CDD" id="cd03255">
    <property type="entry name" value="ABC_MJ0796_LolCDE_FtsE"/>
    <property type="match status" value="1"/>
</dbReference>
<dbReference type="InterPro" id="IPR015854">
    <property type="entry name" value="ABC_transpr_LolD-like"/>
</dbReference>
<dbReference type="STRING" id="131112.SAMN04489737_0055"/>
<dbReference type="EMBL" id="LT629804">
    <property type="protein sequence ID" value="SDU77537.1"/>
    <property type="molecule type" value="Genomic_DNA"/>
</dbReference>
<accession>A0A1H2L915</accession>
<sequence length="240" mass="26008">MQPIVQVEALSKSFPINKNESVHVLKNLSFQAQAGEFVSIVGPSGSGKTTFLYCMSGLEQADSGIAKLCGSDVVSASRKERSAIRRKNASFIFQDYNLIDSMTALENVKLGLRFNKKRLSAKAIKKLFDRFGLSDKLDSYPAQLSGGQRQRVAIVRSLAVQPKILFADEPSGALDSASTRLLLDQLAQLHKTGTTVIMVTHDLAAAARADRAIVLRDGIIHSDILSPTAEQLFSLIGSTD</sequence>
<dbReference type="SMART" id="SM00382">
    <property type="entry name" value="AAA"/>
    <property type="match status" value="1"/>
</dbReference>
<reference evidence="6" key="1">
    <citation type="submission" date="2016-10" db="EMBL/GenBank/DDBJ databases">
        <authorList>
            <person name="Varghese N."/>
            <person name="Submissions S."/>
        </authorList>
    </citation>
    <scope>NUCLEOTIDE SEQUENCE [LARGE SCALE GENOMIC DNA]</scope>
    <source>
        <strain evidence="6">DSM 10002</strain>
    </source>
</reference>
<dbReference type="PROSITE" id="PS50893">
    <property type="entry name" value="ABC_TRANSPORTER_2"/>
    <property type="match status" value="1"/>
</dbReference>
<dbReference type="OrthoDB" id="3176024at2"/>
<gene>
    <name evidence="5" type="ORF">SAMN04489737_0055</name>
</gene>
<dbReference type="InterPro" id="IPR003439">
    <property type="entry name" value="ABC_transporter-like_ATP-bd"/>
</dbReference>
<feature type="domain" description="ABC transporter" evidence="4">
    <location>
        <begin position="5"/>
        <end position="236"/>
    </location>
</feature>
<dbReference type="Gene3D" id="3.40.50.300">
    <property type="entry name" value="P-loop containing nucleotide triphosphate hydrolases"/>
    <property type="match status" value="1"/>
</dbReference>
<dbReference type="PANTHER" id="PTHR24220">
    <property type="entry name" value="IMPORT ATP-BINDING PROTEIN"/>
    <property type="match status" value="1"/>
</dbReference>
<evidence type="ECO:0000259" key="4">
    <source>
        <dbReference type="PROSITE" id="PS50893"/>
    </source>
</evidence>
<dbReference type="RefSeq" id="WP_091278511.1">
    <property type="nucleotide sequence ID" value="NZ_JABAPH010000053.1"/>
</dbReference>
<dbReference type="GeneID" id="65343816"/>
<evidence type="ECO:0000256" key="1">
    <source>
        <dbReference type="ARBA" id="ARBA00022448"/>
    </source>
</evidence>
<dbReference type="GO" id="GO:0016887">
    <property type="term" value="F:ATP hydrolysis activity"/>
    <property type="evidence" value="ECO:0007669"/>
    <property type="project" value="InterPro"/>
</dbReference>
<keyword evidence="3 5" id="KW-0067">ATP-binding</keyword>
<protein>
    <submittedName>
        <fullName evidence="5">Putative ABC transport system ATP-binding protein</fullName>
    </submittedName>
</protein>
<dbReference type="InterPro" id="IPR017911">
    <property type="entry name" value="MacB-like_ATP-bd"/>
</dbReference>
<dbReference type="Pfam" id="PF00005">
    <property type="entry name" value="ABC_tran"/>
    <property type="match status" value="1"/>
</dbReference>
<dbReference type="InterPro" id="IPR003593">
    <property type="entry name" value="AAA+_ATPase"/>
</dbReference>
<dbReference type="Proteomes" id="UP000214355">
    <property type="component" value="Chromosome I"/>
</dbReference>
<organism evidence="5 6">
    <name type="scientific">Arcanobacterium phocae</name>
    <dbReference type="NCBI Taxonomy" id="131112"/>
    <lineage>
        <taxon>Bacteria</taxon>
        <taxon>Bacillati</taxon>
        <taxon>Actinomycetota</taxon>
        <taxon>Actinomycetes</taxon>
        <taxon>Actinomycetales</taxon>
        <taxon>Actinomycetaceae</taxon>
        <taxon>Arcanobacterium</taxon>
    </lineage>
</organism>
<name>A0A1H2L915_9ACTO</name>
<evidence type="ECO:0000256" key="3">
    <source>
        <dbReference type="ARBA" id="ARBA00022840"/>
    </source>
</evidence>
<dbReference type="GO" id="GO:0022857">
    <property type="term" value="F:transmembrane transporter activity"/>
    <property type="evidence" value="ECO:0007669"/>
    <property type="project" value="TreeGrafter"/>
</dbReference>